<evidence type="ECO:0000256" key="5">
    <source>
        <dbReference type="ARBA" id="ARBA00022989"/>
    </source>
</evidence>
<protein>
    <submittedName>
        <fullName evidence="9">Putative oxidoreductase</fullName>
    </submittedName>
</protein>
<comment type="subcellular location">
    <subcellularLocation>
        <location evidence="1">Cell membrane</location>
        <topology evidence="1">Multi-pass membrane protein</topology>
    </subcellularLocation>
</comment>
<evidence type="ECO:0000256" key="3">
    <source>
        <dbReference type="ARBA" id="ARBA00022475"/>
    </source>
</evidence>
<dbReference type="RefSeq" id="WP_068016874.1">
    <property type="nucleotide sequence ID" value="NZ_QQAZ01000001.1"/>
</dbReference>
<evidence type="ECO:0000313" key="10">
    <source>
        <dbReference type="Proteomes" id="UP000255355"/>
    </source>
</evidence>
<dbReference type="OrthoDB" id="346004at2"/>
<accession>A0A370HFW2</accession>
<feature type="transmembrane region" description="Helical" evidence="8">
    <location>
        <begin position="49"/>
        <end position="68"/>
    </location>
</feature>
<evidence type="ECO:0000256" key="2">
    <source>
        <dbReference type="ARBA" id="ARBA00006679"/>
    </source>
</evidence>
<comment type="caution">
    <text evidence="9">The sequence shown here is derived from an EMBL/GenBank/DDBJ whole genome shotgun (WGS) entry which is preliminary data.</text>
</comment>
<dbReference type="EMBL" id="QQAZ01000001">
    <property type="protein sequence ID" value="RDI56073.1"/>
    <property type="molecule type" value="Genomic_DNA"/>
</dbReference>
<feature type="transmembrane region" description="Helical" evidence="8">
    <location>
        <begin position="6"/>
        <end position="28"/>
    </location>
</feature>
<feature type="transmembrane region" description="Helical" evidence="8">
    <location>
        <begin position="136"/>
        <end position="159"/>
    </location>
</feature>
<dbReference type="InterPro" id="IPR051907">
    <property type="entry name" value="DoxX-like_oxidoreductase"/>
</dbReference>
<dbReference type="Pfam" id="PF07681">
    <property type="entry name" value="DoxX"/>
    <property type="match status" value="1"/>
</dbReference>
<proteinExistence type="inferred from homology"/>
<feature type="region of interest" description="Disordered" evidence="7">
    <location>
        <begin position="164"/>
        <end position="189"/>
    </location>
</feature>
<evidence type="ECO:0000256" key="1">
    <source>
        <dbReference type="ARBA" id="ARBA00004651"/>
    </source>
</evidence>
<evidence type="ECO:0000256" key="7">
    <source>
        <dbReference type="SAM" id="MobiDB-lite"/>
    </source>
</evidence>
<dbReference type="AlphaFoldDB" id="A0A370HFW2"/>
<dbReference type="Proteomes" id="UP000255355">
    <property type="component" value="Unassembled WGS sequence"/>
</dbReference>
<dbReference type="InterPro" id="IPR032808">
    <property type="entry name" value="DoxX"/>
</dbReference>
<evidence type="ECO:0000256" key="4">
    <source>
        <dbReference type="ARBA" id="ARBA00022692"/>
    </source>
</evidence>
<keyword evidence="10" id="KW-1185">Reference proteome</keyword>
<dbReference type="PANTHER" id="PTHR33452:SF1">
    <property type="entry name" value="INNER MEMBRANE PROTEIN YPHA-RELATED"/>
    <property type="match status" value="1"/>
</dbReference>
<keyword evidence="4 8" id="KW-0812">Transmembrane</keyword>
<dbReference type="GO" id="GO:0005886">
    <property type="term" value="C:plasma membrane"/>
    <property type="evidence" value="ECO:0007669"/>
    <property type="project" value="UniProtKB-SubCell"/>
</dbReference>
<keyword evidence="5 8" id="KW-1133">Transmembrane helix</keyword>
<keyword evidence="6 8" id="KW-0472">Membrane</keyword>
<organism evidence="9 10">
    <name type="scientific">Nocardia mexicana</name>
    <dbReference type="NCBI Taxonomy" id="279262"/>
    <lineage>
        <taxon>Bacteria</taxon>
        <taxon>Bacillati</taxon>
        <taxon>Actinomycetota</taxon>
        <taxon>Actinomycetes</taxon>
        <taxon>Mycobacteriales</taxon>
        <taxon>Nocardiaceae</taxon>
        <taxon>Nocardia</taxon>
    </lineage>
</organism>
<sequence length="189" mass="19155">MAAADVALILLRLVVGGTMIAHGVNHWIGGGKIAGTGRWFASLGLRRGLLQAWLSVIVEIGAGALLVLGLLTPFAAAAIVSVMLVAGLLAHRGNGFFVFKDGYEYVLVLAAAAVALGLLGPGWLSLDHAAGIEVTGWAGGGIAMFLGAAATAGLLAVFYRPASDPPAPTRTDSATTDVPIADSATEEVR</sequence>
<evidence type="ECO:0000256" key="8">
    <source>
        <dbReference type="SAM" id="Phobius"/>
    </source>
</evidence>
<keyword evidence="3" id="KW-1003">Cell membrane</keyword>
<comment type="similarity">
    <text evidence="2">Belongs to the DoxX family.</text>
</comment>
<dbReference type="STRING" id="1210089.GCA_001613165_01804"/>
<gene>
    <name evidence="9" type="ORF">DFR68_101910</name>
</gene>
<name>A0A370HFW2_9NOCA</name>
<feature type="transmembrane region" description="Helical" evidence="8">
    <location>
        <begin position="103"/>
        <end position="124"/>
    </location>
</feature>
<evidence type="ECO:0000256" key="6">
    <source>
        <dbReference type="ARBA" id="ARBA00023136"/>
    </source>
</evidence>
<feature type="transmembrane region" description="Helical" evidence="8">
    <location>
        <begin position="74"/>
        <end position="91"/>
    </location>
</feature>
<evidence type="ECO:0000313" key="9">
    <source>
        <dbReference type="EMBL" id="RDI56073.1"/>
    </source>
</evidence>
<dbReference type="PANTHER" id="PTHR33452">
    <property type="entry name" value="OXIDOREDUCTASE CATD-RELATED"/>
    <property type="match status" value="1"/>
</dbReference>
<reference evidence="9 10" key="1">
    <citation type="submission" date="2018-07" db="EMBL/GenBank/DDBJ databases">
        <title>Genomic Encyclopedia of Type Strains, Phase IV (KMG-IV): sequencing the most valuable type-strain genomes for metagenomic binning, comparative biology and taxonomic classification.</title>
        <authorList>
            <person name="Goeker M."/>
        </authorList>
    </citation>
    <scope>NUCLEOTIDE SEQUENCE [LARGE SCALE GENOMIC DNA]</scope>
    <source>
        <strain evidence="9 10">DSM 44952</strain>
    </source>
</reference>